<dbReference type="Proteomes" id="UP000663608">
    <property type="component" value="Chromosome"/>
</dbReference>
<evidence type="ECO:0000259" key="3">
    <source>
        <dbReference type="SMART" id="SM00062"/>
    </source>
</evidence>
<evidence type="ECO:0000256" key="2">
    <source>
        <dbReference type="SAM" id="SignalP"/>
    </source>
</evidence>
<dbReference type="KEGG" id="lti:JW886_03370"/>
<dbReference type="AlphaFoldDB" id="A0AA45KHR8"/>
<accession>A0AA45KHR8</accession>
<name>A0AA45KHR8_9LACT</name>
<keyword evidence="5" id="KW-1185">Reference proteome</keyword>
<organism evidence="4 5">
    <name type="scientific">Lactococcus taiwanensis</name>
    <dbReference type="NCBI Taxonomy" id="1151742"/>
    <lineage>
        <taxon>Bacteria</taxon>
        <taxon>Bacillati</taxon>
        <taxon>Bacillota</taxon>
        <taxon>Bacilli</taxon>
        <taxon>Lactobacillales</taxon>
        <taxon>Streptococcaceae</taxon>
        <taxon>Lactococcus</taxon>
    </lineage>
</organism>
<proteinExistence type="predicted"/>
<dbReference type="SUPFAM" id="SSF53850">
    <property type="entry name" value="Periplasmic binding protein-like II"/>
    <property type="match status" value="1"/>
</dbReference>
<dbReference type="PANTHER" id="PTHR35936">
    <property type="entry name" value="MEMBRANE-BOUND LYTIC MUREIN TRANSGLYCOSYLASE F"/>
    <property type="match status" value="1"/>
</dbReference>
<evidence type="ECO:0000313" key="5">
    <source>
        <dbReference type="Proteomes" id="UP000663608"/>
    </source>
</evidence>
<feature type="chain" id="PRO_5041406468" evidence="2">
    <location>
        <begin position="21"/>
        <end position="273"/>
    </location>
</feature>
<evidence type="ECO:0000256" key="1">
    <source>
        <dbReference type="ARBA" id="ARBA00022729"/>
    </source>
</evidence>
<reference evidence="4 5" key="1">
    <citation type="submission" date="2021-02" db="EMBL/GenBank/DDBJ databases">
        <title>Complete genome sequence of Lactococcus lactis strain K_LL004.</title>
        <authorList>
            <person name="Kim H.B."/>
        </authorList>
    </citation>
    <scope>NUCLEOTIDE SEQUENCE [LARGE SCALE GENOMIC DNA]</scope>
    <source>
        <strain evidence="4 5">K_LL004</strain>
    </source>
</reference>
<dbReference type="CDD" id="cd13620">
    <property type="entry name" value="PBP2_GltS"/>
    <property type="match status" value="1"/>
</dbReference>
<evidence type="ECO:0000313" key="4">
    <source>
        <dbReference type="EMBL" id="QSE77296.1"/>
    </source>
</evidence>
<protein>
    <submittedName>
        <fullName evidence="4">Transporter substrate-binding domain-containing protein</fullName>
    </submittedName>
</protein>
<sequence>MNTKKWMVGIVSLMALTALTACGNKTQTSKSSLERVKSAKVLKVAVSPDYPPFEFQMLKNGKNQVVGSDIDLAKAIAKKLGVKVQIEPMDFNNVLASLSTGKADIAISGISKTPERAKSVAFSDIYYEADNALVVKKSELERYTSAADFKGKKVAAQKGAIQEEIVQKQLKGASEIALPAITDEINEVKAGQVQGAVIEGLIAKSYVAANPDLAIAKLKLKTPTDSYGSAVALPKGETELTKVINDVIKSQKANGQIEQSIQSNYKLSQSANK</sequence>
<gene>
    <name evidence="4" type="ORF">JW886_03370</name>
</gene>
<dbReference type="InterPro" id="IPR001638">
    <property type="entry name" value="Solute-binding_3/MltF_N"/>
</dbReference>
<dbReference type="EMBL" id="CP070872">
    <property type="protein sequence ID" value="QSE77296.1"/>
    <property type="molecule type" value="Genomic_DNA"/>
</dbReference>
<dbReference type="RefSeq" id="WP_205872303.1">
    <property type="nucleotide sequence ID" value="NZ_CP070872.1"/>
</dbReference>
<dbReference type="PANTHER" id="PTHR35936:SF17">
    <property type="entry name" value="ARGININE-BINDING EXTRACELLULAR PROTEIN ARTP"/>
    <property type="match status" value="1"/>
</dbReference>
<feature type="domain" description="Solute-binding protein family 3/N-terminal" evidence="3">
    <location>
        <begin position="41"/>
        <end position="268"/>
    </location>
</feature>
<feature type="signal peptide" evidence="2">
    <location>
        <begin position="1"/>
        <end position="20"/>
    </location>
</feature>
<dbReference type="SMART" id="SM00062">
    <property type="entry name" value="PBPb"/>
    <property type="match status" value="1"/>
</dbReference>
<dbReference type="Pfam" id="PF00497">
    <property type="entry name" value="SBP_bac_3"/>
    <property type="match status" value="1"/>
</dbReference>
<keyword evidence="1 2" id="KW-0732">Signal</keyword>
<dbReference type="Gene3D" id="3.40.190.10">
    <property type="entry name" value="Periplasmic binding protein-like II"/>
    <property type="match status" value="2"/>
</dbReference>
<dbReference type="PROSITE" id="PS51257">
    <property type="entry name" value="PROKAR_LIPOPROTEIN"/>
    <property type="match status" value="1"/>
</dbReference>